<dbReference type="InterPro" id="IPR016718">
    <property type="entry name" value="rRNA_m1G-MeTrfase_A_prd"/>
</dbReference>
<keyword evidence="2" id="KW-1185">Reference proteome</keyword>
<dbReference type="SUPFAM" id="SSF53335">
    <property type="entry name" value="S-adenosyl-L-methionine-dependent methyltransferases"/>
    <property type="match status" value="1"/>
</dbReference>
<dbReference type="GO" id="GO:0008168">
    <property type="term" value="F:methyltransferase activity"/>
    <property type="evidence" value="ECO:0007669"/>
    <property type="project" value="UniProtKB-KW"/>
</dbReference>
<accession>A0ABT9IK45</accession>
<dbReference type="GO" id="GO:0032259">
    <property type="term" value="P:methylation"/>
    <property type="evidence" value="ECO:0007669"/>
    <property type="project" value="UniProtKB-KW"/>
</dbReference>
<dbReference type="Gene3D" id="3.40.50.150">
    <property type="entry name" value="Vaccinia Virus protein VP39"/>
    <property type="match status" value="1"/>
</dbReference>
<protein>
    <submittedName>
        <fullName evidence="1">SAM-dependent methyltransferase</fullName>
    </submittedName>
</protein>
<proteinExistence type="predicted"/>
<keyword evidence="1" id="KW-0808">Transferase</keyword>
<dbReference type="Proteomes" id="UP001232725">
    <property type="component" value="Unassembled WGS sequence"/>
</dbReference>
<dbReference type="InterPro" id="IPR029063">
    <property type="entry name" value="SAM-dependent_MTases_sf"/>
</dbReference>
<organism evidence="1 2">
    <name type="scientific">Arthrobacter horti</name>
    <dbReference type="NCBI Taxonomy" id="3068273"/>
    <lineage>
        <taxon>Bacteria</taxon>
        <taxon>Bacillati</taxon>
        <taxon>Actinomycetota</taxon>
        <taxon>Actinomycetes</taxon>
        <taxon>Micrococcales</taxon>
        <taxon>Micrococcaceae</taxon>
        <taxon>Arthrobacter</taxon>
    </lineage>
</organism>
<dbReference type="PIRSF" id="PIRSF018249">
    <property type="entry name" value="MyrA_prd"/>
    <property type="match status" value="1"/>
</dbReference>
<keyword evidence="1" id="KW-0489">Methyltransferase</keyword>
<reference evidence="1 2" key="1">
    <citation type="submission" date="2023-08" db="EMBL/GenBank/DDBJ databases">
        <title>Arthrobacter horti sp. nov., isolated from forest soil.</title>
        <authorList>
            <person name="Park M."/>
        </authorList>
    </citation>
    <scope>NUCLEOTIDE SEQUENCE [LARGE SCALE GENOMIC DNA]</scope>
    <source>
        <strain evidence="1 2">YJM1</strain>
    </source>
</reference>
<sequence length="239" mass="25326">MATSRSSFLERGHYQSLVTAMAEVLRRRLPRPLAESVLLDAGAGTGYYLHALCAALAAGTPAPGDGPGAVAFDISKFALRRAARLNPDAAVFVWDVWKPFPLQDASVDALTVVFAPRNPAEFHRVLRADGSVLVVTPQPGHLREIAGPAGLLDIEEGKLDRLDAGMGSHFTLAERHSVDAGLRLSRDDVAAVTLMGPAGHHQSLEQLRERVAGLPDATPVTASFTLSVFAPRPGPATDS</sequence>
<evidence type="ECO:0000313" key="1">
    <source>
        <dbReference type="EMBL" id="MDP5225961.1"/>
    </source>
</evidence>
<name>A0ABT9IK45_9MICC</name>
<dbReference type="EMBL" id="JAVALS010000001">
    <property type="protein sequence ID" value="MDP5225961.1"/>
    <property type="molecule type" value="Genomic_DNA"/>
</dbReference>
<gene>
    <name evidence="1" type="ORF">Q9R02_02210</name>
</gene>
<evidence type="ECO:0000313" key="2">
    <source>
        <dbReference type="Proteomes" id="UP001232725"/>
    </source>
</evidence>
<comment type="caution">
    <text evidence="1">The sequence shown here is derived from an EMBL/GenBank/DDBJ whole genome shotgun (WGS) entry which is preliminary data.</text>
</comment>